<reference evidence="7" key="1">
    <citation type="submission" date="2015-04" db="UniProtKB">
        <authorList>
            <consortium name="EnsemblPlants"/>
        </authorList>
    </citation>
    <scope>IDENTIFICATION</scope>
</reference>
<sequence length="388" mass="41962">MADDDEIALEPGYVFHPSDDALITLFLRPSIAKIPFEDCLINHADVYSADPAELAGEHRPAPGTHGSSSVWYFFCSPRFTSKRKTSGRRQRAVGGGGGGESVWKSEGGKKAVIGADGRRVGYLQKFSYGVYESPSSGSARTFTRLGWCMTEYGLDDDAIDGADKQVLCKRKTSGRRQRAVGGGGGGESVWKSEGGKKAVIGADGRRVGYLQKFSYGVYESPSSGSARTFTRLGWCMTEYGLDDDAIDGADKQVLCKVYRSPRSVCAEARMAAAAAKSADSPRSGSKRKADDGADHPEARPRQEEAGSEHGEQPELDLDAMLSAPMDDNLGVEFDTATTEQYMRYLMNDEPLPWAPTMEVAGGGDDERSLCGRGDHRAAGCRRNPRRHS</sequence>
<feature type="region of interest" description="Disordered" evidence="5">
    <location>
        <begin position="274"/>
        <end position="312"/>
    </location>
</feature>
<keyword evidence="3" id="KW-0804">Transcription</keyword>
<reference evidence="7" key="2">
    <citation type="submission" date="2018-05" db="EMBL/GenBank/DDBJ databases">
        <title>OmerRS3 (Oryza meridionalis Reference Sequence Version 3).</title>
        <authorList>
            <person name="Zhang J."/>
            <person name="Kudrna D."/>
            <person name="Lee S."/>
            <person name="Talag J."/>
            <person name="Welchert J."/>
            <person name="Wing R.A."/>
        </authorList>
    </citation>
    <scope>NUCLEOTIDE SEQUENCE [LARGE SCALE GENOMIC DNA]</scope>
    <source>
        <strain evidence="7">cv. OR44</strain>
    </source>
</reference>
<feature type="region of interest" description="Disordered" evidence="5">
    <location>
        <begin position="355"/>
        <end position="388"/>
    </location>
</feature>
<evidence type="ECO:0000313" key="7">
    <source>
        <dbReference type="EnsemblPlants" id="OMERI03G36390.1"/>
    </source>
</evidence>
<feature type="domain" description="NAC" evidence="6">
    <location>
        <begin position="9"/>
        <end position="173"/>
    </location>
</feature>
<dbReference type="PROSITE" id="PS51005">
    <property type="entry name" value="NAC"/>
    <property type="match status" value="1"/>
</dbReference>
<dbReference type="Gene3D" id="2.170.150.80">
    <property type="entry name" value="NAC domain"/>
    <property type="match status" value="2"/>
</dbReference>
<keyword evidence="1" id="KW-0805">Transcription regulation</keyword>
<evidence type="ECO:0000256" key="5">
    <source>
        <dbReference type="SAM" id="MobiDB-lite"/>
    </source>
</evidence>
<feature type="compositionally biased region" description="Basic and acidic residues" evidence="5">
    <location>
        <begin position="364"/>
        <end position="377"/>
    </location>
</feature>
<dbReference type="Gramene" id="OMERI03G36390.1">
    <property type="protein sequence ID" value="OMERI03G36390.1"/>
    <property type="gene ID" value="OMERI03G36390"/>
</dbReference>
<dbReference type="InterPro" id="IPR003441">
    <property type="entry name" value="NAC-dom"/>
</dbReference>
<accession>A0A0E0D912</accession>
<keyword evidence="8" id="KW-1185">Reference proteome</keyword>
<evidence type="ECO:0000256" key="1">
    <source>
        <dbReference type="ARBA" id="ARBA00023015"/>
    </source>
</evidence>
<dbReference type="PANTHER" id="PTHR31719:SF243">
    <property type="entry name" value="NAC DOMAIN-CONTAINING PROTEIN"/>
    <property type="match status" value="1"/>
</dbReference>
<dbReference type="PANTHER" id="PTHR31719">
    <property type="entry name" value="NAC TRANSCRIPTION FACTOR 56"/>
    <property type="match status" value="1"/>
</dbReference>
<evidence type="ECO:0000259" key="6">
    <source>
        <dbReference type="PROSITE" id="PS51005"/>
    </source>
</evidence>
<keyword evidence="4" id="KW-0539">Nucleus</keyword>
<protein>
    <recommendedName>
        <fullName evidence="6">NAC domain-containing protein</fullName>
    </recommendedName>
</protein>
<keyword evidence="2" id="KW-0238">DNA-binding</keyword>
<dbReference type="GO" id="GO:0003677">
    <property type="term" value="F:DNA binding"/>
    <property type="evidence" value="ECO:0007669"/>
    <property type="project" value="UniProtKB-KW"/>
</dbReference>
<evidence type="ECO:0000256" key="2">
    <source>
        <dbReference type="ARBA" id="ARBA00023125"/>
    </source>
</evidence>
<dbReference type="EnsemblPlants" id="OMERI03G36390.1">
    <property type="protein sequence ID" value="OMERI03G36390.1"/>
    <property type="gene ID" value="OMERI03G36390"/>
</dbReference>
<dbReference type="Proteomes" id="UP000008021">
    <property type="component" value="Chromosome 3"/>
</dbReference>
<dbReference type="Pfam" id="PF02365">
    <property type="entry name" value="NAM"/>
    <property type="match status" value="1"/>
</dbReference>
<dbReference type="SUPFAM" id="SSF101941">
    <property type="entry name" value="NAC domain"/>
    <property type="match status" value="2"/>
</dbReference>
<dbReference type="STRING" id="40149.A0A0E0D912"/>
<evidence type="ECO:0000256" key="4">
    <source>
        <dbReference type="ARBA" id="ARBA00023242"/>
    </source>
</evidence>
<dbReference type="AlphaFoldDB" id="A0A0E0D912"/>
<evidence type="ECO:0000256" key="3">
    <source>
        <dbReference type="ARBA" id="ARBA00023163"/>
    </source>
</evidence>
<dbReference type="GO" id="GO:0006355">
    <property type="term" value="P:regulation of DNA-templated transcription"/>
    <property type="evidence" value="ECO:0007669"/>
    <property type="project" value="InterPro"/>
</dbReference>
<evidence type="ECO:0000313" key="8">
    <source>
        <dbReference type="Proteomes" id="UP000008021"/>
    </source>
</evidence>
<dbReference type="eggNOG" id="ENOG502R4FW">
    <property type="taxonomic scope" value="Eukaryota"/>
</dbReference>
<proteinExistence type="predicted"/>
<feature type="compositionally biased region" description="Basic and acidic residues" evidence="5">
    <location>
        <begin position="287"/>
        <end position="312"/>
    </location>
</feature>
<dbReference type="InterPro" id="IPR036093">
    <property type="entry name" value="NAC_dom_sf"/>
</dbReference>
<organism evidence="7">
    <name type="scientific">Oryza meridionalis</name>
    <dbReference type="NCBI Taxonomy" id="40149"/>
    <lineage>
        <taxon>Eukaryota</taxon>
        <taxon>Viridiplantae</taxon>
        <taxon>Streptophyta</taxon>
        <taxon>Embryophyta</taxon>
        <taxon>Tracheophyta</taxon>
        <taxon>Spermatophyta</taxon>
        <taxon>Magnoliopsida</taxon>
        <taxon>Liliopsida</taxon>
        <taxon>Poales</taxon>
        <taxon>Poaceae</taxon>
        <taxon>BOP clade</taxon>
        <taxon>Oryzoideae</taxon>
        <taxon>Oryzeae</taxon>
        <taxon>Oryzinae</taxon>
        <taxon>Oryza</taxon>
    </lineage>
</organism>
<name>A0A0E0D912_9ORYZ</name>
<feature type="compositionally biased region" description="Basic residues" evidence="5">
    <location>
        <begin position="378"/>
        <end position="388"/>
    </location>
</feature>
<dbReference type="HOGENOM" id="CLU_060024_0_0_1"/>